<feature type="repeat" description="NHL" evidence="2">
    <location>
        <begin position="414"/>
        <end position="450"/>
    </location>
</feature>
<evidence type="ECO:0000256" key="2">
    <source>
        <dbReference type="PROSITE-ProRule" id="PRU00504"/>
    </source>
</evidence>
<dbReference type="EMBL" id="CAJNOM010000071">
    <property type="protein sequence ID" value="CAF0978820.1"/>
    <property type="molecule type" value="Genomic_DNA"/>
</dbReference>
<evidence type="ECO:0008006" key="7">
    <source>
        <dbReference type="Google" id="ProtNLM"/>
    </source>
</evidence>
<dbReference type="Proteomes" id="UP000663832">
    <property type="component" value="Unassembled WGS sequence"/>
</dbReference>
<keyword evidence="1" id="KW-0677">Repeat</keyword>
<dbReference type="SUPFAM" id="SSF101898">
    <property type="entry name" value="NHL repeat"/>
    <property type="match status" value="1"/>
</dbReference>
<evidence type="ECO:0000256" key="1">
    <source>
        <dbReference type="ARBA" id="ARBA00022737"/>
    </source>
</evidence>
<gene>
    <name evidence="4" type="ORF">BJG266_LOCUS22631</name>
    <name evidence="3" type="ORF">QVE165_LOCUS13745</name>
</gene>
<evidence type="ECO:0000313" key="3">
    <source>
        <dbReference type="EMBL" id="CAF0978820.1"/>
    </source>
</evidence>
<evidence type="ECO:0000313" key="5">
    <source>
        <dbReference type="Proteomes" id="UP000663832"/>
    </source>
</evidence>
<dbReference type="Pfam" id="PF01436">
    <property type="entry name" value="NHL"/>
    <property type="match status" value="2"/>
</dbReference>
<dbReference type="OrthoDB" id="342730at2759"/>
<dbReference type="SUPFAM" id="SSF63829">
    <property type="entry name" value="Calcium-dependent phosphotriesterase"/>
    <property type="match status" value="1"/>
</dbReference>
<comment type="caution">
    <text evidence="4">The sequence shown here is derived from an EMBL/GenBank/DDBJ whole genome shotgun (WGS) entry which is preliminary data.</text>
</comment>
<dbReference type="CDD" id="cd05819">
    <property type="entry name" value="NHL"/>
    <property type="match status" value="1"/>
</dbReference>
<protein>
    <recommendedName>
        <fullName evidence="7">NHL repeat containing protein</fullName>
    </recommendedName>
</protein>
<dbReference type="Proteomes" id="UP000663877">
    <property type="component" value="Unassembled WGS sequence"/>
</dbReference>
<evidence type="ECO:0000313" key="4">
    <source>
        <dbReference type="EMBL" id="CAF1124208.1"/>
    </source>
</evidence>
<keyword evidence="5" id="KW-1185">Reference proteome</keyword>
<accession>A0A814QRQ3</accession>
<dbReference type="GO" id="GO:0008270">
    <property type="term" value="F:zinc ion binding"/>
    <property type="evidence" value="ECO:0007669"/>
    <property type="project" value="UniProtKB-KW"/>
</dbReference>
<dbReference type="EMBL" id="CAJNOI010000143">
    <property type="protein sequence ID" value="CAF1124208.1"/>
    <property type="molecule type" value="Genomic_DNA"/>
</dbReference>
<name>A0A814QRQ3_9BILA</name>
<proteinExistence type="predicted"/>
<dbReference type="Gene3D" id="2.120.10.30">
    <property type="entry name" value="TolB, C-terminal domain"/>
    <property type="match status" value="2"/>
</dbReference>
<dbReference type="PROSITE" id="PS51125">
    <property type="entry name" value="NHL"/>
    <property type="match status" value="2"/>
</dbReference>
<dbReference type="InterPro" id="IPR001258">
    <property type="entry name" value="NHL_repeat"/>
</dbReference>
<organism evidence="4 6">
    <name type="scientific">Adineta steineri</name>
    <dbReference type="NCBI Taxonomy" id="433720"/>
    <lineage>
        <taxon>Eukaryota</taxon>
        <taxon>Metazoa</taxon>
        <taxon>Spiralia</taxon>
        <taxon>Gnathifera</taxon>
        <taxon>Rotifera</taxon>
        <taxon>Eurotatoria</taxon>
        <taxon>Bdelloidea</taxon>
        <taxon>Adinetida</taxon>
        <taxon>Adinetidae</taxon>
        <taxon>Adineta</taxon>
    </lineage>
</organism>
<dbReference type="PANTHER" id="PTHR24104:SF25">
    <property type="entry name" value="PROTEIN LIN-41"/>
    <property type="match status" value="1"/>
</dbReference>
<feature type="repeat" description="NHL" evidence="2">
    <location>
        <begin position="363"/>
        <end position="394"/>
    </location>
</feature>
<dbReference type="InterPro" id="IPR050952">
    <property type="entry name" value="TRIM-NHL_E3_ligases"/>
</dbReference>
<dbReference type="InterPro" id="IPR011042">
    <property type="entry name" value="6-blade_b-propeller_TolB-like"/>
</dbReference>
<dbReference type="PANTHER" id="PTHR24104">
    <property type="entry name" value="E3 UBIQUITIN-PROTEIN LIGASE NHLRC1-RELATED"/>
    <property type="match status" value="1"/>
</dbReference>
<evidence type="ECO:0000313" key="6">
    <source>
        <dbReference type="Proteomes" id="UP000663877"/>
    </source>
</evidence>
<sequence>MLDYSNISLLGHPKLIITSIYQALKPIQRDELKCELKEQVFPVSSQICQDIAQYAQCSMNSACGCFHMINANNSGVCGFLWPICSQLALCNTSDNTCQQSGTICVRHSRCNDRPLCYPVAMMDQRICPSIAMSNTTSTTTTTISTTTRQSIHMKSEWIQDGTTVAGGNERGDQLNQFAHPNAIYVDDDEQAIYIADNGNNRVVEWKYDATNGQIIIGGNGTENQTGQLDSLLDAVFDKNKDSFIICDSQNRQVLRWSRRNSTKGQAIISNISCFTLTIDHNGDIYVYNDMKNEVRRWREGQTNTTLVAGGNGIGNRLNQLECPSSMFVDQNLSIYISDGCNHRVVKWMKDAKEGIIVAGGQGRGDALSQLSYPKGVTVDHLGNVYVTDGSNHRIMRWLVGAKQGTIIIGGHGGGQGPDQLYYPSRLSFDCQHNLYVVDQGNNRVQKFDLNVD</sequence>
<dbReference type="AlphaFoldDB" id="A0A814QRQ3"/>
<reference evidence="4" key="1">
    <citation type="submission" date="2021-02" db="EMBL/GenBank/DDBJ databases">
        <authorList>
            <person name="Nowell W R."/>
        </authorList>
    </citation>
    <scope>NUCLEOTIDE SEQUENCE</scope>
</reference>